<feature type="compositionally biased region" description="Polar residues" evidence="1">
    <location>
        <begin position="12"/>
        <end position="24"/>
    </location>
</feature>
<name>A0A1B0C2L9_9MUSC</name>
<protein>
    <submittedName>
        <fullName evidence="2">Uncharacterized protein</fullName>
    </submittedName>
</protein>
<keyword evidence="3" id="KW-1185">Reference proteome</keyword>
<feature type="compositionally biased region" description="Basic and acidic residues" evidence="1">
    <location>
        <begin position="1"/>
        <end position="11"/>
    </location>
</feature>
<evidence type="ECO:0000256" key="1">
    <source>
        <dbReference type="SAM" id="MobiDB-lite"/>
    </source>
</evidence>
<dbReference type="Gene3D" id="3.40.640.10">
    <property type="entry name" value="Type I PLP-dependent aspartate aminotransferase-like (Major domain)"/>
    <property type="match status" value="1"/>
</dbReference>
<dbReference type="VEuPathDB" id="VectorBase:GPPI047468"/>
<reference evidence="2" key="2">
    <citation type="submission" date="2020-05" db="UniProtKB">
        <authorList>
            <consortium name="EnsemblMetazoa"/>
        </authorList>
    </citation>
    <scope>IDENTIFICATION</scope>
    <source>
        <strain evidence="2">IAEA</strain>
    </source>
</reference>
<accession>A0A1B0C2L9</accession>
<sequence length="110" mass="12756">MDSRINAEMDSKSTNSGNDTITIDNPNDIQKELVQHTYQIPEKSIIILHAFAHNPTDVHSNKGQWYEILNDPEFYGIWLKDVKLMFSWNYITNLIGRSVNFENDSNQVKV</sequence>
<evidence type="ECO:0000313" key="3">
    <source>
        <dbReference type="Proteomes" id="UP000092460"/>
    </source>
</evidence>
<dbReference type="InterPro" id="IPR015421">
    <property type="entry name" value="PyrdxlP-dep_Trfase_major"/>
</dbReference>
<dbReference type="EnsemblMetazoa" id="GPPI047468-RA">
    <property type="protein sequence ID" value="GPPI047468-PA"/>
    <property type="gene ID" value="GPPI047468"/>
</dbReference>
<proteinExistence type="predicted"/>
<dbReference type="AlphaFoldDB" id="A0A1B0C2L9"/>
<reference evidence="3" key="1">
    <citation type="submission" date="2015-01" db="EMBL/GenBank/DDBJ databases">
        <authorList>
            <person name="Aksoy S."/>
            <person name="Warren W."/>
            <person name="Wilson R.K."/>
        </authorList>
    </citation>
    <scope>NUCLEOTIDE SEQUENCE [LARGE SCALE GENOMIC DNA]</scope>
    <source>
        <strain evidence="3">IAEA</strain>
    </source>
</reference>
<organism evidence="2 3">
    <name type="scientific">Glossina palpalis gambiensis</name>
    <dbReference type="NCBI Taxonomy" id="67801"/>
    <lineage>
        <taxon>Eukaryota</taxon>
        <taxon>Metazoa</taxon>
        <taxon>Ecdysozoa</taxon>
        <taxon>Arthropoda</taxon>
        <taxon>Hexapoda</taxon>
        <taxon>Insecta</taxon>
        <taxon>Pterygota</taxon>
        <taxon>Neoptera</taxon>
        <taxon>Endopterygota</taxon>
        <taxon>Diptera</taxon>
        <taxon>Brachycera</taxon>
        <taxon>Muscomorpha</taxon>
        <taxon>Hippoboscoidea</taxon>
        <taxon>Glossinidae</taxon>
        <taxon>Glossina</taxon>
    </lineage>
</organism>
<evidence type="ECO:0000313" key="2">
    <source>
        <dbReference type="EnsemblMetazoa" id="GPPI047468-PA"/>
    </source>
</evidence>
<dbReference type="Proteomes" id="UP000092460">
    <property type="component" value="Unassembled WGS sequence"/>
</dbReference>
<feature type="region of interest" description="Disordered" evidence="1">
    <location>
        <begin position="1"/>
        <end position="24"/>
    </location>
</feature>
<dbReference type="EMBL" id="JXJN01024587">
    <property type="status" value="NOT_ANNOTATED_CDS"/>
    <property type="molecule type" value="Genomic_DNA"/>
</dbReference>